<dbReference type="InterPro" id="IPR056884">
    <property type="entry name" value="NPHP3-like_N"/>
</dbReference>
<comment type="caution">
    <text evidence="4">The sequence shown here is derived from an EMBL/GenBank/DDBJ whole genome shotgun (WGS) entry which is preliminary data.</text>
</comment>
<dbReference type="Gene3D" id="3.40.50.300">
    <property type="entry name" value="P-loop containing nucleotide triphosphate hydrolases"/>
    <property type="match status" value="1"/>
</dbReference>
<dbReference type="InterPro" id="IPR027417">
    <property type="entry name" value="P-loop_NTPase"/>
</dbReference>
<dbReference type="Pfam" id="PF24883">
    <property type="entry name" value="NPHP3_N"/>
    <property type="match status" value="1"/>
</dbReference>
<feature type="domain" description="Nephrocystin 3-like N-terminal" evidence="3">
    <location>
        <begin position="269"/>
        <end position="440"/>
    </location>
</feature>
<dbReference type="SUPFAM" id="SSF50978">
    <property type="entry name" value="WD40 repeat-like"/>
    <property type="match status" value="1"/>
</dbReference>
<evidence type="ECO:0000313" key="4">
    <source>
        <dbReference type="EMBL" id="KAH7163473.1"/>
    </source>
</evidence>
<dbReference type="AlphaFoldDB" id="A0A9P9FM87"/>
<evidence type="ECO:0008006" key="6">
    <source>
        <dbReference type="Google" id="ProtNLM"/>
    </source>
</evidence>
<sequence length="1063" mass="120194">MPLSTPQISRTARRIIREAFDSLEQTVSPLEAKEFNDITLQNVQKAALEIENQLSARGSLRNMRRLMPLFKGLEHYAKCIEVLCNGTPYLPWIWAPIKLILKIASDYVEAFERIISAYSRIAESLTRFELLSEALGRSLAFQETLAIFYSDILKFHRESYTFVKRSGWKTFFLSSWGRFQRRFDTLIEDLKAHEDLVDKTANAVNIAHAAKLREQLSTWRTERLEELAKQENEDFARQYQAIVGWMKLDDADQQVIFDSIATEGAKHPGTCDWILKQKSLVSWMKAKPETPFLWLEGNPGTGKSVIATQIDTFLRKSGHSLVVRHFCKYSYTSSTQYDQILRSLLTQLIRPSVDLVAHIYGEYVLAKKAITVTALDQLILSMSMAVSSAASKPKCIHIIIDGLDECDVEKQDRAASLLQRLVSMSGSNGSTLCKVLLASRRSPVLTKTFRKKPAVSLANEKRNIALAMRTYASQKLGLIHHRLSQLGITDGDLNDISDKIVERADGMFLWTRLILEYLSSNILMTQDEVKHAINTLPRKLSEFYGKILSDITARFDARSVARMESILGWIAFCKRPLSIVEFRSALYFEQHDPNATFLPPPYIFDMCAPLIQENKDTTFSFIHVSVKEYLQSPESMVVLAQTDAQHEHALAAIRCLLNGFKVFDPTYDAHNRTLRMLSGIHGFHMHATQHWDEYLLSNFNSECRLDPSSSLVAEASALANRLDKCGDASLGVPVPRSVALDVRLQGFRHHHAIHQMLQESMIERSVAVQYLPPIARVATTHTSLDHSRSIKDLQKNFQSSLQELISLSSFPGISLNDLESFKRQFRPSAFTCLLRMCPRATVGFPDEKTMLEHDLTHTQRISCTVQGCHYPPFISPQALKAHVSKCHDGANKIPRASRISSTSASGVNKTAWDIWTGTRNTMYGITSPAPKFLFVNFAKDGNVAVLGDRKTVCLWDMELESKTREWSVEHHIHALAISPNADCVATLDNLGRFQLWDAAQGISIGTWNIDRQCWARIPSVAFSNDSKHFFTADGSVVKIWDVNLPEGRLHNQQFHMTVGFLSH</sequence>
<keyword evidence="5" id="KW-1185">Reference proteome</keyword>
<accession>A0A9P9FM87</accession>
<reference evidence="4" key="1">
    <citation type="journal article" date="2021" name="Nat. Commun.">
        <title>Genetic determinants of endophytism in the Arabidopsis root mycobiome.</title>
        <authorList>
            <person name="Mesny F."/>
            <person name="Miyauchi S."/>
            <person name="Thiergart T."/>
            <person name="Pickel B."/>
            <person name="Atanasova L."/>
            <person name="Karlsson M."/>
            <person name="Huettel B."/>
            <person name="Barry K.W."/>
            <person name="Haridas S."/>
            <person name="Chen C."/>
            <person name="Bauer D."/>
            <person name="Andreopoulos W."/>
            <person name="Pangilinan J."/>
            <person name="LaButti K."/>
            <person name="Riley R."/>
            <person name="Lipzen A."/>
            <person name="Clum A."/>
            <person name="Drula E."/>
            <person name="Henrissat B."/>
            <person name="Kohler A."/>
            <person name="Grigoriev I.V."/>
            <person name="Martin F.M."/>
            <person name="Hacquard S."/>
        </authorList>
    </citation>
    <scope>NUCLEOTIDE SEQUENCE</scope>
    <source>
        <strain evidence="4">MPI-CAGE-AT-0021</strain>
    </source>
</reference>
<organism evidence="4 5">
    <name type="scientific">Dactylonectria estremocensis</name>
    <dbReference type="NCBI Taxonomy" id="1079267"/>
    <lineage>
        <taxon>Eukaryota</taxon>
        <taxon>Fungi</taxon>
        <taxon>Dikarya</taxon>
        <taxon>Ascomycota</taxon>
        <taxon>Pezizomycotina</taxon>
        <taxon>Sordariomycetes</taxon>
        <taxon>Hypocreomycetidae</taxon>
        <taxon>Hypocreales</taxon>
        <taxon>Nectriaceae</taxon>
        <taxon>Dactylonectria</taxon>
    </lineage>
</organism>
<dbReference type="InterPro" id="IPR015943">
    <property type="entry name" value="WD40/YVTN_repeat-like_dom_sf"/>
</dbReference>
<feature type="domain" description="DUF7708" evidence="2">
    <location>
        <begin position="71"/>
        <end position="205"/>
    </location>
</feature>
<gene>
    <name evidence="4" type="ORF">B0J13DRAFT_634785</name>
</gene>
<dbReference type="PANTHER" id="PTHR10039:SF14">
    <property type="entry name" value="NACHT DOMAIN-CONTAINING PROTEIN"/>
    <property type="match status" value="1"/>
</dbReference>
<evidence type="ECO:0000256" key="1">
    <source>
        <dbReference type="ARBA" id="ARBA00022737"/>
    </source>
</evidence>
<proteinExistence type="predicted"/>
<dbReference type="InterPro" id="IPR056125">
    <property type="entry name" value="DUF7708"/>
</dbReference>
<name>A0A9P9FM87_9HYPO</name>
<dbReference type="InterPro" id="IPR036322">
    <property type="entry name" value="WD40_repeat_dom_sf"/>
</dbReference>
<evidence type="ECO:0000259" key="3">
    <source>
        <dbReference type="Pfam" id="PF24883"/>
    </source>
</evidence>
<dbReference type="EMBL" id="JAGMUU010000001">
    <property type="protein sequence ID" value="KAH7163473.1"/>
    <property type="molecule type" value="Genomic_DNA"/>
</dbReference>
<dbReference type="OrthoDB" id="7464126at2759"/>
<keyword evidence="1" id="KW-0677">Repeat</keyword>
<protein>
    <recommendedName>
        <fullName evidence="6">NACHT domain-containing protein</fullName>
    </recommendedName>
</protein>
<evidence type="ECO:0000313" key="5">
    <source>
        <dbReference type="Proteomes" id="UP000717696"/>
    </source>
</evidence>
<dbReference type="Pfam" id="PF24809">
    <property type="entry name" value="DUF7708"/>
    <property type="match status" value="1"/>
</dbReference>
<evidence type="ECO:0000259" key="2">
    <source>
        <dbReference type="Pfam" id="PF24809"/>
    </source>
</evidence>
<dbReference type="SUPFAM" id="SSF52540">
    <property type="entry name" value="P-loop containing nucleoside triphosphate hydrolases"/>
    <property type="match status" value="1"/>
</dbReference>
<dbReference type="Proteomes" id="UP000717696">
    <property type="component" value="Unassembled WGS sequence"/>
</dbReference>
<dbReference type="PANTHER" id="PTHR10039">
    <property type="entry name" value="AMELOGENIN"/>
    <property type="match status" value="1"/>
</dbReference>
<dbReference type="Gene3D" id="2.130.10.10">
    <property type="entry name" value="YVTN repeat-like/Quinoprotein amine dehydrogenase"/>
    <property type="match status" value="1"/>
</dbReference>